<gene>
    <name evidence="1" type="ORF">HMPREF9098_2432</name>
</gene>
<proteinExistence type="predicted"/>
<name>F0F2U7_9NEIS</name>
<dbReference type="EMBL" id="AEWV01000046">
    <property type="protein sequence ID" value="EGC16109.1"/>
    <property type="molecule type" value="Genomic_DNA"/>
</dbReference>
<dbReference type="AlphaFoldDB" id="F0F2U7"/>
<organism evidence="1 2">
    <name type="scientific">Kingella denitrificans ATCC 33394</name>
    <dbReference type="NCBI Taxonomy" id="888741"/>
    <lineage>
        <taxon>Bacteria</taxon>
        <taxon>Pseudomonadati</taxon>
        <taxon>Pseudomonadota</taxon>
        <taxon>Betaproteobacteria</taxon>
        <taxon>Neisseriales</taxon>
        <taxon>Neisseriaceae</taxon>
        <taxon>Kingella</taxon>
    </lineage>
</organism>
<reference evidence="1 2" key="1">
    <citation type="submission" date="2011-01" db="EMBL/GenBank/DDBJ databases">
        <authorList>
            <person name="Muzny D."/>
            <person name="Qin X."/>
            <person name="Deng J."/>
            <person name="Jiang H."/>
            <person name="Liu Y."/>
            <person name="Qu J."/>
            <person name="Song X.-Z."/>
            <person name="Zhang L."/>
            <person name="Thornton R."/>
            <person name="Coyle M."/>
            <person name="Francisco L."/>
            <person name="Jackson L."/>
            <person name="Javaid M."/>
            <person name="Korchina V."/>
            <person name="Kovar C."/>
            <person name="Mata R."/>
            <person name="Mathew T."/>
            <person name="Ngo R."/>
            <person name="Nguyen L."/>
            <person name="Nguyen N."/>
            <person name="Okwuonu G."/>
            <person name="Ongeri F."/>
            <person name="Pham C."/>
            <person name="Simmons D."/>
            <person name="Wilczek-Boney K."/>
            <person name="Hale W."/>
            <person name="Jakkamsetti A."/>
            <person name="Pham P."/>
            <person name="Ruth R."/>
            <person name="San Lucas F."/>
            <person name="Warren J."/>
            <person name="Zhang J."/>
            <person name="Zhao Z."/>
            <person name="Zhou C."/>
            <person name="Zhu D."/>
            <person name="Lee S."/>
            <person name="Bess C."/>
            <person name="Blankenburg K."/>
            <person name="Forbes L."/>
            <person name="Fu Q."/>
            <person name="Gubbala S."/>
            <person name="Hirani K."/>
            <person name="Jayaseelan J.C."/>
            <person name="Lara F."/>
            <person name="Munidasa M."/>
            <person name="Palculict T."/>
            <person name="Patil S."/>
            <person name="Pu L.-L."/>
            <person name="Saada N."/>
            <person name="Tang L."/>
            <person name="Weissenberger G."/>
            <person name="Zhu Y."/>
            <person name="Hemphill L."/>
            <person name="Shang Y."/>
            <person name="Youmans B."/>
            <person name="Ayvaz T."/>
            <person name="Ross M."/>
            <person name="Santibanez J."/>
            <person name="Aqrawi P."/>
            <person name="Gross S."/>
            <person name="Joshi V."/>
            <person name="Fowler G."/>
            <person name="Nazareth L."/>
            <person name="Reid J."/>
            <person name="Worley K."/>
            <person name="Petrosino J."/>
            <person name="Highlander S."/>
            <person name="Gibbs R."/>
        </authorList>
    </citation>
    <scope>NUCLEOTIDE SEQUENCE [LARGE SCALE GENOMIC DNA]</scope>
    <source>
        <strain evidence="1 2">ATCC 33394</strain>
    </source>
</reference>
<keyword evidence="2" id="KW-1185">Reference proteome</keyword>
<accession>F0F2U7</accession>
<protein>
    <submittedName>
        <fullName evidence="1">Uncharacterized protein</fullName>
    </submittedName>
</protein>
<dbReference type="HOGENOM" id="CLU_3217374_0_0_4"/>
<dbReference type="Proteomes" id="UP000004088">
    <property type="component" value="Unassembled WGS sequence"/>
</dbReference>
<comment type="caution">
    <text evidence="1">The sequence shown here is derived from an EMBL/GenBank/DDBJ whole genome shotgun (WGS) entry which is preliminary data.</text>
</comment>
<sequence>MAAIRHALPLNLRFPFGFVRVHGKGNGLQAALSGFRQPLNGRCG</sequence>
<evidence type="ECO:0000313" key="2">
    <source>
        <dbReference type="Proteomes" id="UP000004088"/>
    </source>
</evidence>
<evidence type="ECO:0000313" key="1">
    <source>
        <dbReference type="EMBL" id="EGC16109.1"/>
    </source>
</evidence>